<proteinExistence type="predicted"/>
<dbReference type="GO" id="GO:0016973">
    <property type="term" value="P:poly(A)+ mRNA export from nucleus"/>
    <property type="evidence" value="ECO:0007669"/>
    <property type="project" value="TreeGrafter"/>
</dbReference>
<keyword evidence="3" id="KW-1185">Reference proteome</keyword>
<reference evidence="2 3" key="1">
    <citation type="journal article" date="2024" name="Nat. Commun.">
        <title>Phylogenomics reveals the evolutionary origins of lichenization in chlorophyte algae.</title>
        <authorList>
            <person name="Puginier C."/>
            <person name="Libourel C."/>
            <person name="Otte J."/>
            <person name="Skaloud P."/>
            <person name="Haon M."/>
            <person name="Grisel S."/>
            <person name="Petersen M."/>
            <person name="Berrin J.G."/>
            <person name="Delaux P.M."/>
            <person name="Dal Grande F."/>
            <person name="Keller J."/>
        </authorList>
    </citation>
    <scope>NUCLEOTIDE SEQUENCE [LARGE SCALE GENOMIC DNA]</scope>
    <source>
        <strain evidence="2 3">SAG 2036</strain>
    </source>
</reference>
<dbReference type="InterPro" id="IPR045114">
    <property type="entry name" value="Csn12-like"/>
</dbReference>
<dbReference type="PANTHER" id="PTHR12732">
    <property type="entry name" value="UNCHARACTERIZED PROTEASOME COMPONENT REGION PCI-CONTAINING"/>
    <property type="match status" value="1"/>
</dbReference>
<dbReference type="GO" id="GO:0000973">
    <property type="term" value="P:post-transcriptional tethering of RNA polymerase II gene DNA at nuclear periphery"/>
    <property type="evidence" value="ECO:0007669"/>
    <property type="project" value="TreeGrafter"/>
</dbReference>
<dbReference type="InterPro" id="IPR000717">
    <property type="entry name" value="PCI_dom"/>
</dbReference>
<dbReference type="PANTHER" id="PTHR12732:SF0">
    <property type="entry name" value="PCI DOMAIN-CONTAINING PROTEIN 2"/>
    <property type="match status" value="1"/>
</dbReference>
<dbReference type="AlphaFoldDB" id="A0AAW1NWS2"/>
<dbReference type="SMART" id="SM00753">
    <property type="entry name" value="PAM"/>
    <property type="match status" value="1"/>
</dbReference>
<dbReference type="Proteomes" id="UP001465755">
    <property type="component" value="Unassembled WGS sequence"/>
</dbReference>
<dbReference type="EMBL" id="JALJOQ010000095">
    <property type="protein sequence ID" value="KAK9798910.1"/>
    <property type="molecule type" value="Genomic_DNA"/>
</dbReference>
<evidence type="ECO:0000259" key="1">
    <source>
        <dbReference type="PROSITE" id="PS50250"/>
    </source>
</evidence>
<sequence>MSLAAYVAALCDAIYNCQGDQLAAMLDLNGTRVRQAKASLSNQRSRRDTVFSGFKKLSEWPHLKDFAEAHCLSLGEPPEEAYAQQTVAAKALRQAFGEDEIGAWLVRPMIKLAGNLYTAAVAAEAAGSNTAATQGPLEACGGELVALFGVARKRTDDPAKRMGALSIAVTLFKIYVTLNNPQLGRNLIAAIQSPSFPPFDSFPASQRVTYSYYLGRMAILDDKLEEAAGHLEYALKHCLKGAHANQRRILYYLVPVHMVYMRLPTQQMLSSHNLSIYADIAEAMRTGNVQQLNDALSQHQWTFIQMGTYLVLEKLRMAVYRRLFRRVQALHAETCDPSRAHQVPLKLFHAALVWLKDEWYQELDECECLVCNLICRNYIKGYVAHEKGIVVLSKQNPFPPAEQLTLGDPL</sequence>
<feature type="domain" description="PCI" evidence="1">
    <location>
        <begin position="208"/>
        <end position="397"/>
    </location>
</feature>
<gene>
    <name evidence="2" type="ORF">WJX73_008301</name>
</gene>
<organism evidence="2 3">
    <name type="scientific">Symbiochloris irregularis</name>
    <dbReference type="NCBI Taxonomy" id="706552"/>
    <lineage>
        <taxon>Eukaryota</taxon>
        <taxon>Viridiplantae</taxon>
        <taxon>Chlorophyta</taxon>
        <taxon>core chlorophytes</taxon>
        <taxon>Trebouxiophyceae</taxon>
        <taxon>Trebouxiales</taxon>
        <taxon>Trebouxiaceae</taxon>
        <taxon>Symbiochloris</taxon>
    </lineage>
</organism>
<comment type="caution">
    <text evidence="2">The sequence shown here is derived from an EMBL/GenBank/DDBJ whole genome shotgun (WGS) entry which is preliminary data.</text>
</comment>
<dbReference type="InterPro" id="IPR036388">
    <property type="entry name" value="WH-like_DNA-bd_sf"/>
</dbReference>
<dbReference type="Pfam" id="PF01399">
    <property type="entry name" value="PCI"/>
    <property type="match status" value="1"/>
</dbReference>
<accession>A0AAW1NWS2</accession>
<evidence type="ECO:0000313" key="2">
    <source>
        <dbReference type="EMBL" id="KAK9798910.1"/>
    </source>
</evidence>
<dbReference type="GO" id="GO:0070390">
    <property type="term" value="C:transcription export complex 2"/>
    <property type="evidence" value="ECO:0007669"/>
    <property type="project" value="TreeGrafter"/>
</dbReference>
<dbReference type="GO" id="GO:0006368">
    <property type="term" value="P:transcription elongation by RNA polymerase II"/>
    <property type="evidence" value="ECO:0007669"/>
    <property type="project" value="TreeGrafter"/>
</dbReference>
<dbReference type="Gene3D" id="1.10.10.10">
    <property type="entry name" value="Winged helix-like DNA-binding domain superfamily/Winged helix DNA-binding domain"/>
    <property type="match status" value="1"/>
</dbReference>
<dbReference type="GO" id="GO:0003723">
    <property type="term" value="F:RNA binding"/>
    <property type="evidence" value="ECO:0007669"/>
    <property type="project" value="InterPro"/>
</dbReference>
<dbReference type="GO" id="GO:0003690">
    <property type="term" value="F:double-stranded DNA binding"/>
    <property type="evidence" value="ECO:0007669"/>
    <property type="project" value="InterPro"/>
</dbReference>
<protein>
    <recommendedName>
        <fullName evidence="1">PCI domain-containing protein</fullName>
    </recommendedName>
</protein>
<name>A0AAW1NWS2_9CHLO</name>
<evidence type="ECO:0000313" key="3">
    <source>
        <dbReference type="Proteomes" id="UP001465755"/>
    </source>
</evidence>
<dbReference type="PROSITE" id="PS50250">
    <property type="entry name" value="PCI"/>
    <property type="match status" value="1"/>
</dbReference>